<accession>G2YT06</accession>
<gene>
    <name evidence="1" type="ORF">BofuT4_uP161990.1</name>
</gene>
<reference evidence="2" key="1">
    <citation type="journal article" date="2011" name="PLoS Genet.">
        <title>Genomic analysis of the necrotrophic fungal pathogens Sclerotinia sclerotiorum and Botrytis cinerea.</title>
        <authorList>
            <person name="Amselem J."/>
            <person name="Cuomo C.A."/>
            <person name="van Kan J.A."/>
            <person name="Viaud M."/>
            <person name="Benito E.P."/>
            <person name="Couloux A."/>
            <person name="Coutinho P.M."/>
            <person name="de Vries R.P."/>
            <person name="Dyer P.S."/>
            <person name="Fillinger S."/>
            <person name="Fournier E."/>
            <person name="Gout L."/>
            <person name="Hahn M."/>
            <person name="Kohn L."/>
            <person name="Lapalu N."/>
            <person name="Plummer K.M."/>
            <person name="Pradier J.M."/>
            <person name="Quevillon E."/>
            <person name="Sharon A."/>
            <person name="Simon A."/>
            <person name="ten Have A."/>
            <person name="Tudzynski B."/>
            <person name="Tudzynski P."/>
            <person name="Wincker P."/>
            <person name="Andrew M."/>
            <person name="Anthouard V."/>
            <person name="Beever R.E."/>
            <person name="Beffa R."/>
            <person name="Benoit I."/>
            <person name="Bouzid O."/>
            <person name="Brault B."/>
            <person name="Chen Z."/>
            <person name="Choquer M."/>
            <person name="Collemare J."/>
            <person name="Cotton P."/>
            <person name="Danchin E.G."/>
            <person name="Da Silva C."/>
            <person name="Gautier A."/>
            <person name="Giraud C."/>
            <person name="Giraud T."/>
            <person name="Gonzalez C."/>
            <person name="Grossetete S."/>
            <person name="Guldener U."/>
            <person name="Henrissat B."/>
            <person name="Howlett B.J."/>
            <person name="Kodira C."/>
            <person name="Kretschmer M."/>
            <person name="Lappartient A."/>
            <person name="Leroch M."/>
            <person name="Levis C."/>
            <person name="Mauceli E."/>
            <person name="Neuveglise C."/>
            <person name="Oeser B."/>
            <person name="Pearson M."/>
            <person name="Poulain J."/>
            <person name="Poussereau N."/>
            <person name="Quesneville H."/>
            <person name="Rascle C."/>
            <person name="Schumacher J."/>
            <person name="Segurens B."/>
            <person name="Sexton A."/>
            <person name="Silva E."/>
            <person name="Sirven C."/>
            <person name="Soanes D.M."/>
            <person name="Talbot N.J."/>
            <person name="Templeton M."/>
            <person name="Yandava C."/>
            <person name="Yarden O."/>
            <person name="Zeng Q."/>
            <person name="Rollins J.A."/>
            <person name="Lebrun M.H."/>
            <person name="Dickman M."/>
        </authorList>
    </citation>
    <scope>NUCLEOTIDE SEQUENCE [LARGE SCALE GENOMIC DNA]</scope>
    <source>
        <strain evidence="2">T4</strain>
    </source>
</reference>
<proteinExistence type="predicted"/>
<organism evidence="1 2">
    <name type="scientific">Botryotinia fuckeliana (strain T4)</name>
    <name type="common">Noble rot fungus</name>
    <name type="synonym">Botrytis cinerea</name>
    <dbReference type="NCBI Taxonomy" id="999810"/>
    <lineage>
        <taxon>Eukaryota</taxon>
        <taxon>Fungi</taxon>
        <taxon>Dikarya</taxon>
        <taxon>Ascomycota</taxon>
        <taxon>Pezizomycotina</taxon>
        <taxon>Leotiomycetes</taxon>
        <taxon>Helotiales</taxon>
        <taxon>Sclerotiniaceae</taxon>
        <taxon>Botrytis</taxon>
    </lineage>
</organism>
<sequence length="61" mass="7324">MTDAMLSRSIYSHSNRRLFSWTTIVILLREYYWPMSDEDCDSYIVGYHLVITDYCETFDSI</sequence>
<evidence type="ECO:0000313" key="1">
    <source>
        <dbReference type="EMBL" id="CCD54910.1"/>
    </source>
</evidence>
<dbReference type="Proteomes" id="UP000008177">
    <property type="component" value="Unplaced contigs"/>
</dbReference>
<protein>
    <submittedName>
        <fullName evidence="1">Uncharacterized protein</fullName>
    </submittedName>
</protein>
<dbReference type="InParanoid" id="G2YT06"/>
<dbReference type="AlphaFoldDB" id="G2YT06"/>
<dbReference type="HOGENOM" id="CLU_2922396_0_0_1"/>
<dbReference type="EMBL" id="FQ790352">
    <property type="protein sequence ID" value="CCD54910.1"/>
    <property type="molecule type" value="Genomic_DNA"/>
</dbReference>
<name>G2YT06_BOTF4</name>
<evidence type="ECO:0000313" key="2">
    <source>
        <dbReference type="Proteomes" id="UP000008177"/>
    </source>
</evidence>